<dbReference type="Proteomes" id="UP000595660">
    <property type="component" value="Chromosome"/>
</dbReference>
<evidence type="ECO:0000313" key="2">
    <source>
        <dbReference type="EMBL" id="QQX50020.1"/>
    </source>
</evidence>
<keyword evidence="1" id="KW-1133">Transmembrane helix</keyword>
<dbReference type="AlphaFoldDB" id="A0AAE7P8H1"/>
<feature type="transmembrane region" description="Helical" evidence="1">
    <location>
        <begin position="104"/>
        <end position="127"/>
    </location>
</feature>
<feature type="transmembrane region" description="Helical" evidence="1">
    <location>
        <begin position="147"/>
        <end position="168"/>
    </location>
</feature>
<evidence type="ECO:0000313" key="3">
    <source>
        <dbReference type="Proteomes" id="UP000595660"/>
    </source>
</evidence>
<reference evidence="2 3" key="1">
    <citation type="journal article" date="2020" name="Front. Microbiol.">
        <title>Identification of New Helicobacter pylori Subpopulations in Native Americans and Mestizos From Peru.</title>
        <authorList>
            <person name="Gutierrez-Escobar A.J."/>
            <person name="Velapatino B."/>
            <person name="Borda V."/>
            <person name="Rabkin C.S."/>
            <person name="Tarazona-Santos E."/>
            <person name="Cabrera L."/>
            <person name="Cok J."/>
            <person name="Hooper C.C."/>
            <person name="Jahuira-Arias H."/>
            <person name="Herrera P."/>
            <person name="Noureen M."/>
            <person name="Wang D."/>
            <person name="Romero-Gallo J."/>
            <person name="Tran B."/>
            <person name="Peek R.M. Jr"/>
            <person name="Berg D.E."/>
            <person name="Gilman R.H."/>
            <person name="Camargo M.C."/>
        </authorList>
    </citation>
    <scope>NUCLEOTIDE SEQUENCE [LARGE SCALE GENOMIC DNA]</scope>
    <source>
        <strain evidence="2 3">SHIM-010</strain>
    </source>
</reference>
<proteinExistence type="predicted"/>
<feature type="transmembrane region" description="Helical" evidence="1">
    <location>
        <begin position="38"/>
        <end position="54"/>
    </location>
</feature>
<sequence length="174" mass="19319">MGSLSHILVSILVVVLGLAVITGLWYRIMECIDEIRRGSWLTQILTGFGLWGWLTKGSASFFTSLLAKLGLGSMFAGLGVVLAVPTLVGWLFSRSGLTARERFVVFILGAFSLAFLVGMIYFGYGIIMDFSALSATMWWWSLSKITWFYIGYAILCVLTLVMGFVTCYKIEDYS</sequence>
<protein>
    <submittedName>
        <fullName evidence="2">Uncharacterized protein</fullName>
    </submittedName>
</protein>
<name>A0AAE7P8H1_HELPX</name>
<feature type="transmembrane region" description="Helical" evidence="1">
    <location>
        <begin position="74"/>
        <end position="92"/>
    </location>
</feature>
<organism evidence="2 3">
    <name type="scientific">Helicobacter pylori</name>
    <name type="common">Campylobacter pylori</name>
    <dbReference type="NCBI Taxonomy" id="210"/>
    <lineage>
        <taxon>Bacteria</taxon>
        <taxon>Pseudomonadati</taxon>
        <taxon>Campylobacterota</taxon>
        <taxon>Epsilonproteobacteria</taxon>
        <taxon>Campylobacterales</taxon>
        <taxon>Helicobacteraceae</taxon>
        <taxon>Helicobacter</taxon>
    </lineage>
</organism>
<evidence type="ECO:0000256" key="1">
    <source>
        <dbReference type="SAM" id="Phobius"/>
    </source>
</evidence>
<keyword evidence="1" id="KW-0812">Transmembrane</keyword>
<feature type="transmembrane region" description="Helical" evidence="1">
    <location>
        <begin position="6"/>
        <end position="26"/>
    </location>
</feature>
<accession>A0AAE7P8H1</accession>
<dbReference type="EMBL" id="CP051505">
    <property type="protein sequence ID" value="QQX50020.1"/>
    <property type="molecule type" value="Genomic_DNA"/>
</dbReference>
<gene>
    <name evidence="2" type="ORF">HG562_06070</name>
</gene>
<keyword evidence="1" id="KW-0472">Membrane</keyword>